<reference evidence="2 3" key="1">
    <citation type="submission" date="2019-05" db="EMBL/GenBank/DDBJ databases">
        <title>The Complete Genome Sequence of the n-alkane-degrading Desulfoglaeba alkanexedens ALDC reveals multiple alkylsuccinate synthase gene clusters.</title>
        <authorList>
            <person name="Callaghan A.V."/>
            <person name="Davidova I.A."/>
            <person name="Duncan K.E."/>
            <person name="Morris B."/>
            <person name="McInerney M.J."/>
        </authorList>
    </citation>
    <scope>NUCLEOTIDE SEQUENCE [LARGE SCALE GENOMIC DNA]</scope>
    <source>
        <strain evidence="2 3">ALDC</strain>
    </source>
</reference>
<dbReference type="InterPro" id="IPR018739">
    <property type="entry name" value="DUF2281"/>
</dbReference>
<protein>
    <submittedName>
        <fullName evidence="2">DUF2281 domain-containing protein</fullName>
    </submittedName>
</protein>
<gene>
    <name evidence="2" type="ORF">FDQ92_00520</name>
</gene>
<dbReference type="AlphaFoldDB" id="A0A4P8L1N7"/>
<dbReference type="Proteomes" id="UP000298602">
    <property type="component" value="Chromosome"/>
</dbReference>
<dbReference type="EMBL" id="CP040098">
    <property type="protein sequence ID" value="QCQ20815.1"/>
    <property type="molecule type" value="Genomic_DNA"/>
</dbReference>
<proteinExistence type="predicted"/>
<dbReference type="Pfam" id="PF10047">
    <property type="entry name" value="DUF2281"/>
    <property type="match status" value="1"/>
</dbReference>
<keyword evidence="3" id="KW-1185">Reference proteome</keyword>
<evidence type="ECO:0000259" key="1">
    <source>
        <dbReference type="Pfam" id="PF10047"/>
    </source>
</evidence>
<accession>A0A4P8L1N7</accession>
<dbReference type="KEGG" id="dax:FDQ92_00520"/>
<evidence type="ECO:0000313" key="2">
    <source>
        <dbReference type="EMBL" id="QCQ20815.1"/>
    </source>
</evidence>
<evidence type="ECO:0000313" key="3">
    <source>
        <dbReference type="Proteomes" id="UP000298602"/>
    </source>
</evidence>
<organism evidence="2 3">
    <name type="scientific">Desulfoglaeba alkanexedens ALDC</name>
    <dbReference type="NCBI Taxonomy" id="980445"/>
    <lineage>
        <taxon>Bacteria</taxon>
        <taxon>Pseudomonadati</taxon>
        <taxon>Thermodesulfobacteriota</taxon>
        <taxon>Syntrophobacteria</taxon>
        <taxon>Syntrophobacterales</taxon>
        <taxon>Syntrophobacteraceae</taxon>
        <taxon>Desulfoglaeba</taxon>
    </lineage>
</organism>
<dbReference type="RefSeq" id="WP_137422785.1">
    <property type="nucleotide sequence ID" value="NZ_CP040098.1"/>
</dbReference>
<feature type="domain" description="DUF2281" evidence="1">
    <location>
        <begin position="11"/>
        <end position="54"/>
    </location>
</feature>
<name>A0A4P8L1N7_9BACT</name>
<sequence length="75" mass="8953">MPALNEVDRIIFEKVSSLPDNQKREVLSFIEFLQIKQDKEFIDYVNEMTTKTLKDKQAKKKFLSLNELQAEYDRI</sequence>
<reference evidence="2 3" key="2">
    <citation type="submission" date="2019-05" db="EMBL/GenBank/DDBJ databases">
        <authorList>
            <person name="Suflita J.M."/>
            <person name="Marks C.R."/>
        </authorList>
    </citation>
    <scope>NUCLEOTIDE SEQUENCE [LARGE SCALE GENOMIC DNA]</scope>
    <source>
        <strain evidence="2 3">ALDC</strain>
    </source>
</reference>